<evidence type="ECO:0000313" key="2">
    <source>
        <dbReference type="EMBL" id="OUJ69196.1"/>
    </source>
</evidence>
<evidence type="ECO:0000313" key="3">
    <source>
        <dbReference type="Proteomes" id="UP000194873"/>
    </source>
</evidence>
<dbReference type="Proteomes" id="UP000194873">
    <property type="component" value="Unassembled WGS sequence"/>
</dbReference>
<dbReference type="SUPFAM" id="SSF48317">
    <property type="entry name" value="Acid phosphatase/Vanadium-dependent haloperoxidase"/>
    <property type="match status" value="1"/>
</dbReference>
<dbReference type="GO" id="GO:0004601">
    <property type="term" value="F:peroxidase activity"/>
    <property type="evidence" value="ECO:0007669"/>
    <property type="project" value="InterPro"/>
</dbReference>
<dbReference type="InterPro" id="IPR036938">
    <property type="entry name" value="PAP2/HPO_sf"/>
</dbReference>
<accession>A0A243W8A1</accession>
<dbReference type="PANTHER" id="PTHR34599">
    <property type="entry name" value="PEROXIDASE-RELATED"/>
    <property type="match status" value="1"/>
</dbReference>
<proteinExistence type="predicted"/>
<organism evidence="2 3">
    <name type="scientific">Hymenobacter crusticola</name>
    <dbReference type="NCBI Taxonomy" id="1770526"/>
    <lineage>
        <taxon>Bacteria</taxon>
        <taxon>Pseudomonadati</taxon>
        <taxon>Bacteroidota</taxon>
        <taxon>Cytophagia</taxon>
        <taxon>Cytophagales</taxon>
        <taxon>Hymenobacteraceae</taxon>
        <taxon>Hymenobacter</taxon>
    </lineage>
</organism>
<dbReference type="Gene3D" id="1.10.606.10">
    <property type="entry name" value="Vanadium-containing Chloroperoxidase, domain 2"/>
    <property type="match status" value="1"/>
</dbReference>
<dbReference type="EMBL" id="MTSE01000036">
    <property type="protein sequence ID" value="OUJ69196.1"/>
    <property type="molecule type" value="Genomic_DNA"/>
</dbReference>
<reference evidence="2 3" key="1">
    <citation type="submission" date="2017-01" db="EMBL/GenBank/DDBJ databases">
        <title>A new Hymenobacter.</title>
        <authorList>
            <person name="Liang Y."/>
            <person name="Feng F."/>
        </authorList>
    </citation>
    <scope>NUCLEOTIDE SEQUENCE [LARGE SCALE GENOMIC DNA]</scope>
    <source>
        <strain evidence="2">MIMBbqt21</strain>
    </source>
</reference>
<evidence type="ECO:0008006" key="4">
    <source>
        <dbReference type="Google" id="ProtNLM"/>
    </source>
</evidence>
<evidence type="ECO:0000256" key="1">
    <source>
        <dbReference type="SAM" id="MobiDB-lite"/>
    </source>
</evidence>
<dbReference type="AlphaFoldDB" id="A0A243W8A1"/>
<dbReference type="InterPro" id="IPR016119">
    <property type="entry name" value="Br/Cl_peroxidase_C"/>
</dbReference>
<dbReference type="RefSeq" id="WP_086597186.1">
    <property type="nucleotide sequence ID" value="NZ_MTSE01000036.1"/>
</dbReference>
<sequence>MATRAERAKQARDSATDHQTINRPAYEVPWGTTPDEQGSAAFPAYAASFHKLLEHDATTGQLTPSGIASYNHLLAGLGATTASSDDFDHDEMNLIQLANGGSGQRVLINPRTSKAFSTTGGDIVSYDVAAISQYGTKAQMLAALSLHSASTAAEIVELYAMAVLRDVPFDEYTKPVHQPLVQLALDALNAFGADFKGPKQGLINKVNAGTLFRGNSPGDLRGGYLSKFLLLKRPPLFPSGCAPHVASLIHAEIFFNDFAENLTVPNPNKDREFGLTWNHYVGIQNGLIPDPYKTGDFTKPTVVVTNGRHLGTLVHLDTLYEEFAWALDILTAGAYARNPSSPYSTPASPTAYHAKNEGDGPTLGIPNAAGLLGAVALEAIRAAWTQKWLVARRARPEPMGALVHQRRNGGTEATHGALDARLLDRTAHNAAVSALLNKVKSENKRRGGNVPAAETYLLPQLFPEGSPAHPAWPSGHATVSGACVTVLKAIFNSKLPLLQQTTNYPPFLASDGNPLTIAGELDKLASNVALGRNFGGVHYRSDGEDGILLGEEVAIRFLQDHLRTYQEQLRKDGMFPAEIPGPSTAPTVPHFTLPRRNGQMIRITPTGVTTLLIPVVSSLTAADPTLLTADIVIPAGSGESTSSLAEQVTYDRAVL</sequence>
<protein>
    <recommendedName>
        <fullName evidence="4">Phosphatidic acid phosphatase type 2/haloperoxidase domain-containing protein</fullName>
    </recommendedName>
</protein>
<dbReference type="InterPro" id="IPR052559">
    <property type="entry name" value="V-haloperoxidase"/>
</dbReference>
<name>A0A243W8A1_9BACT</name>
<dbReference type="CDD" id="cd03398">
    <property type="entry name" value="PAP2_haloperoxidase"/>
    <property type="match status" value="1"/>
</dbReference>
<feature type="compositionally biased region" description="Basic and acidic residues" evidence="1">
    <location>
        <begin position="1"/>
        <end position="16"/>
    </location>
</feature>
<keyword evidence="3" id="KW-1185">Reference proteome</keyword>
<dbReference type="OrthoDB" id="7793240at2"/>
<gene>
    <name evidence="2" type="ORF">BXP70_26780</name>
</gene>
<comment type="caution">
    <text evidence="2">The sequence shown here is derived from an EMBL/GenBank/DDBJ whole genome shotgun (WGS) entry which is preliminary data.</text>
</comment>
<dbReference type="PANTHER" id="PTHR34599:SF1">
    <property type="entry name" value="PHOSPHATIDIC ACID PHOSPHATASE TYPE 2_HALOPEROXIDASE DOMAIN-CONTAINING PROTEIN"/>
    <property type="match status" value="1"/>
</dbReference>
<feature type="region of interest" description="Disordered" evidence="1">
    <location>
        <begin position="1"/>
        <end position="34"/>
    </location>
</feature>